<accession>A0A5A7P003</accession>
<evidence type="ECO:0000313" key="2">
    <source>
        <dbReference type="EMBL" id="GER26139.1"/>
    </source>
</evidence>
<dbReference type="EMBL" id="BKCP01000891">
    <property type="protein sequence ID" value="GER26139.1"/>
    <property type="molecule type" value="Genomic_DNA"/>
</dbReference>
<protein>
    <submittedName>
        <fullName evidence="2">Exocyst complex component sec10</fullName>
    </submittedName>
</protein>
<comment type="caution">
    <text evidence="2">The sequence shown here is derived from an EMBL/GenBank/DDBJ whole genome shotgun (WGS) entry which is preliminary data.</text>
</comment>
<evidence type="ECO:0000256" key="1">
    <source>
        <dbReference type="SAM" id="MobiDB-lite"/>
    </source>
</evidence>
<name>A0A5A7P003_STRAF</name>
<sequence>MQGAFDFAFSNKSLTLEAPTPTNNSTNSEAAQEKNGTPASPATARAKRVFPVPGGPTKRQPLGILAPSAVYICLEIYKFLQLELGLIGTGHISKSDAGLRDLLEPGFGPAEVHGPSKAAGPFRAALGPSEQEIKPAESEEGEKQTHYEIEQPVLGLSFGDCDFDAIHGQNVNQIRVVGDDHGGLATIDGGQLKGTSVIAEPHTLDLSLPHRRHREPSGRSEAGSDCGLGASRIRFGPKGDDVPGFWASISITCGAGGGCGGALSSASACGMTDEKSRAATAADCGIGNFLGSVIRARGELEKKLWVRRKLEEIRGLVMSDEAMRCFWLSLFSGNVRSRAKEYPSRFHLANDIDESSNHNVHFIF</sequence>
<feature type="region of interest" description="Disordered" evidence="1">
    <location>
        <begin position="15"/>
        <end position="45"/>
    </location>
</feature>
<dbReference type="Proteomes" id="UP000325081">
    <property type="component" value="Unassembled WGS sequence"/>
</dbReference>
<reference evidence="3" key="1">
    <citation type="journal article" date="2019" name="Curr. Biol.">
        <title>Genome Sequence of Striga asiatica Provides Insight into the Evolution of Plant Parasitism.</title>
        <authorList>
            <person name="Yoshida S."/>
            <person name="Kim S."/>
            <person name="Wafula E.K."/>
            <person name="Tanskanen J."/>
            <person name="Kim Y.M."/>
            <person name="Honaas L."/>
            <person name="Yang Z."/>
            <person name="Spallek T."/>
            <person name="Conn C.E."/>
            <person name="Ichihashi Y."/>
            <person name="Cheong K."/>
            <person name="Cui S."/>
            <person name="Der J.P."/>
            <person name="Gundlach H."/>
            <person name="Jiao Y."/>
            <person name="Hori C."/>
            <person name="Ishida J.K."/>
            <person name="Kasahara H."/>
            <person name="Kiba T."/>
            <person name="Kim M.S."/>
            <person name="Koo N."/>
            <person name="Laohavisit A."/>
            <person name="Lee Y.H."/>
            <person name="Lumba S."/>
            <person name="McCourt P."/>
            <person name="Mortimer J.C."/>
            <person name="Mutuku J.M."/>
            <person name="Nomura T."/>
            <person name="Sasaki-Sekimoto Y."/>
            <person name="Seto Y."/>
            <person name="Wang Y."/>
            <person name="Wakatake T."/>
            <person name="Sakakibara H."/>
            <person name="Demura T."/>
            <person name="Yamaguchi S."/>
            <person name="Yoneyama K."/>
            <person name="Manabe R.I."/>
            <person name="Nelson D.C."/>
            <person name="Schulman A.H."/>
            <person name="Timko M.P."/>
            <person name="dePamphilis C.W."/>
            <person name="Choi D."/>
            <person name="Shirasu K."/>
        </authorList>
    </citation>
    <scope>NUCLEOTIDE SEQUENCE [LARGE SCALE GENOMIC DNA]</scope>
    <source>
        <strain evidence="3">cv. UVA1</strain>
    </source>
</reference>
<evidence type="ECO:0000313" key="3">
    <source>
        <dbReference type="Proteomes" id="UP000325081"/>
    </source>
</evidence>
<keyword evidence="3" id="KW-1185">Reference proteome</keyword>
<organism evidence="2 3">
    <name type="scientific">Striga asiatica</name>
    <name type="common">Asiatic witchweed</name>
    <name type="synonym">Buchnera asiatica</name>
    <dbReference type="NCBI Taxonomy" id="4170"/>
    <lineage>
        <taxon>Eukaryota</taxon>
        <taxon>Viridiplantae</taxon>
        <taxon>Streptophyta</taxon>
        <taxon>Embryophyta</taxon>
        <taxon>Tracheophyta</taxon>
        <taxon>Spermatophyta</taxon>
        <taxon>Magnoliopsida</taxon>
        <taxon>eudicotyledons</taxon>
        <taxon>Gunneridae</taxon>
        <taxon>Pentapetalae</taxon>
        <taxon>asterids</taxon>
        <taxon>lamiids</taxon>
        <taxon>Lamiales</taxon>
        <taxon>Orobanchaceae</taxon>
        <taxon>Buchnereae</taxon>
        <taxon>Striga</taxon>
    </lineage>
</organism>
<feature type="compositionally biased region" description="Polar residues" evidence="1">
    <location>
        <begin position="15"/>
        <end position="40"/>
    </location>
</feature>
<gene>
    <name evidence="2" type="ORF">STAS_01774</name>
</gene>
<dbReference type="OrthoDB" id="5427578at2759"/>
<proteinExistence type="predicted"/>
<dbReference type="AlphaFoldDB" id="A0A5A7P003"/>